<dbReference type="RefSeq" id="WP_215236969.1">
    <property type="nucleotide sequence ID" value="NZ_CAJRAF010000001.1"/>
</dbReference>
<dbReference type="Proteomes" id="UP000680038">
    <property type="component" value="Unassembled WGS sequence"/>
</dbReference>
<dbReference type="Pfam" id="PF03929">
    <property type="entry name" value="PepSY_TM"/>
    <property type="match status" value="1"/>
</dbReference>
<dbReference type="InterPro" id="IPR005625">
    <property type="entry name" value="PepSY-ass_TM"/>
</dbReference>
<evidence type="ECO:0008006" key="5">
    <source>
        <dbReference type="Google" id="ProtNLM"/>
    </source>
</evidence>
<feature type="transmembrane region" description="Helical" evidence="2">
    <location>
        <begin position="145"/>
        <end position="166"/>
    </location>
</feature>
<evidence type="ECO:0000256" key="2">
    <source>
        <dbReference type="SAM" id="Phobius"/>
    </source>
</evidence>
<feature type="transmembrane region" description="Helical" evidence="2">
    <location>
        <begin position="12"/>
        <end position="36"/>
    </location>
</feature>
<keyword evidence="2" id="KW-0812">Transmembrane</keyword>
<feature type="transmembrane region" description="Helical" evidence="2">
    <location>
        <begin position="340"/>
        <end position="361"/>
    </location>
</feature>
<dbReference type="AlphaFoldDB" id="A0A916J7U7"/>
<name>A0A916J7U7_9BACT</name>
<feature type="compositionally biased region" description="Basic and acidic residues" evidence="1">
    <location>
        <begin position="387"/>
        <end position="397"/>
    </location>
</feature>
<reference evidence="3" key="1">
    <citation type="submission" date="2021-04" db="EMBL/GenBank/DDBJ databases">
        <authorList>
            <person name="Rodrigo-Torres L."/>
            <person name="Arahal R. D."/>
            <person name="Lucena T."/>
        </authorList>
    </citation>
    <scope>NUCLEOTIDE SEQUENCE</scope>
    <source>
        <strain evidence="3">CECT 9275</strain>
    </source>
</reference>
<accession>A0A916J7U7</accession>
<keyword evidence="2" id="KW-1133">Transmembrane helix</keyword>
<feature type="region of interest" description="Disordered" evidence="1">
    <location>
        <begin position="371"/>
        <end position="397"/>
    </location>
</feature>
<dbReference type="PANTHER" id="PTHR34219">
    <property type="entry name" value="IRON-REGULATED INNER MEMBRANE PROTEIN-RELATED"/>
    <property type="match status" value="1"/>
</dbReference>
<keyword evidence="4" id="KW-1185">Reference proteome</keyword>
<evidence type="ECO:0000256" key="1">
    <source>
        <dbReference type="SAM" id="MobiDB-lite"/>
    </source>
</evidence>
<keyword evidence="2" id="KW-0472">Membrane</keyword>
<comment type="caution">
    <text evidence="3">The sequence shown here is derived from an EMBL/GenBank/DDBJ whole genome shotgun (WGS) entry which is preliminary data.</text>
</comment>
<sequence>MKKTLKTIASQLHLWLGVTSGLVVFIVAITGAILVFEEELEPLLYPSLYKVRQEEGEKRLSLDQLIHTVKARYPDHQLTRIFIEPDGHRTIITNLKRNKKDKHPLAVAINPYTGIITAEREEQSAFFPVVLQLHRYLCMGETGKVITGISCVTFLLVMLTGLLLWWPNRKNRKHRFRIKWRASFKRLNWDLHAVAGFYVLPFIFVIALTGLVWSYKWVNNLIYLTFDGMPPQKREAPINLSSGLPADSHFERIFSETNLLLPHEGKVTFTMPESDSLAITVSKSDDEAMISNVVSFLYFDKNNGSLISERLYENETKGFKARRVVFPIHTGSLLGWPTKLLALLAALVAATLPATGLLIWWGKRKKRKRNAEKLSVTGARNTTRPHVRPEMSLKKTV</sequence>
<feature type="transmembrane region" description="Helical" evidence="2">
    <location>
        <begin position="187"/>
        <end position="213"/>
    </location>
</feature>
<protein>
    <recommendedName>
        <fullName evidence="5">Iron-regulated membrane protein</fullName>
    </recommendedName>
</protein>
<evidence type="ECO:0000313" key="3">
    <source>
        <dbReference type="EMBL" id="CAG4988793.1"/>
    </source>
</evidence>
<gene>
    <name evidence="3" type="ORF">DYBT9275_00159</name>
</gene>
<organism evidence="3 4">
    <name type="scientific">Dyadobacter helix</name>
    <dbReference type="NCBI Taxonomy" id="2822344"/>
    <lineage>
        <taxon>Bacteria</taxon>
        <taxon>Pseudomonadati</taxon>
        <taxon>Bacteroidota</taxon>
        <taxon>Cytophagia</taxon>
        <taxon>Cytophagales</taxon>
        <taxon>Spirosomataceae</taxon>
        <taxon>Dyadobacter</taxon>
    </lineage>
</organism>
<evidence type="ECO:0000313" key="4">
    <source>
        <dbReference type="Proteomes" id="UP000680038"/>
    </source>
</evidence>
<proteinExistence type="predicted"/>
<dbReference type="EMBL" id="CAJRAF010000001">
    <property type="protein sequence ID" value="CAG4988793.1"/>
    <property type="molecule type" value="Genomic_DNA"/>
</dbReference>
<dbReference type="PANTHER" id="PTHR34219:SF3">
    <property type="entry name" value="BLL7967 PROTEIN"/>
    <property type="match status" value="1"/>
</dbReference>